<comment type="caution">
    <text evidence="1">The sequence shown here is derived from an EMBL/GenBank/DDBJ whole genome shotgun (WGS) entry which is preliminary data.</text>
</comment>
<proteinExistence type="predicted"/>
<dbReference type="EMBL" id="JAVDWQ010000021">
    <property type="protein sequence ID" value="MDR7212313.1"/>
    <property type="molecule type" value="Genomic_DNA"/>
</dbReference>
<dbReference type="RefSeq" id="WP_310283901.1">
    <property type="nucleotide sequence ID" value="NZ_JAVDWQ010000021.1"/>
</dbReference>
<reference evidence="1 2" key="1">
    <citation type="submission" date="2023-07" db="EMBL/GenBank/DDBJ databases">
        <title>Sorghum-associated microbial communities from plants grown in Nebraska, USA.</title>
        <authorList>
            <person name="Schachtman D."/>
        </authorList>
    </citation>
    <scope>NUCLEOTIDE SEQUENCE [LARGE SCALE GENOMIC DNA]</scope>
    <source>
        <strain evidence="1 2">4129</strain>
    </source>
</reference>
<accession>A0ABU1YDX8</accession>
<evidence type="ECO:0000313" key="2">
    <source>
        <dbReference type="Proteomes" id="UP001269081"/>
    </source>
</evidence>
<sequence>MNKLADKTALPVKYPVWIYFQENDIITFAFRRIIKYSRVIYADLPTNMAFSPWVSLNRETLAGLFFHQKNSNIIIKASFKICFSNYFG</sequence>
<name>A0ABU1YDX8_9FLAO</name>
<organism evidence="1 2">
    <name type="scientific">Flavobacterium piscis</name>
    <dbReference type="NCBI Taxonomy" id="1114874"/>
    <lineage>
        <taxon>Bacteria</taxon>
        <taxon>Pseudomonadati</taxon>
        <taxon>Bacteroidota</taxon>
        <taxon>Flavobacteriia</taxon>
        <taxon>Flavobacteriales</taxon>
        <taxon>Flavobacteriaceae</taxon>
        <taxon>Flavobacterium</taxon>
    </lineage>
</organism>
<keyword evidence="2" id="KW-1185">Reference proteome</keyword>
<gene>
    <name evidence="1" type="ORF">J2W48_004270</name>
</gene>
<protein>
    <submittedName>
        <fullName evidence="1">Uncharacterized protein</fullName>
    </submittedName>
</protein>
<dbReference type="Proteomes" id="UP001269081">
    <property type="component" value="Unassembled WGS sequence"/>
</dbReference>
<evidence type="ECO:0000313" key="1">
    <source>
        <dbReference type="EMBL" id="MDR7212313.1"/>
    </source>
</evidence>